<dbReference type="SUPFAM" id="SSF51445">
    <property type="entry name" value="(Trans)glycosidases"/>
    <property type="match status" value="1"/>
</dbReference>
<evidence type="ECO:0000256" key="1">
    <source>
        <dbReference type="ARBA" id="ARBA00000448"/>
    </source>
</evidence>
<keyword evidence="7" id="KW-0119">Carbohydrate metabolism</keyword>
<evidence type="ECO:0000256" key="6">
    <source>
        <dbReference type="ARBA" id="ARBA00023180"/>
    </source>
</evidence>
<dbReference type="SUPFAM" id="SSF56988">
    <property type="entry name" value="Anthrax protective antigen"/>
    <property type="match status" value="1"/>
</dbReference>
<dbReference type="Proteomes" id="UP001642482">
    <property type="component" value="Unassembled WGS sequence"/>
</dbReference>
<evidence type="ECO:0000256" key="8">
    <source>
        <dbReference type="ARBA" id="ARBA00023295"/>
    </source>
</evidence>
<dbReference type="Pfam" id="PF14310">
    <property type="entry name" value="Fn3-like"/>
    <property type="match status" value="1"/>
</dbReference>
<dbReference type="Gene3D" id="3.20.20.300">
    <property type="entry name" value="Glycoside hydrolase, family 3, N-terminal domain"/>
    <property type="match status" value="1"/>
</dbReference>
<dbReference type="InterPro" id="IPR037524">
    <property type="entry name" value="PA14/GLEYA"/>
</dbReference>
<dbReference type="EMBL" id="CAWUHD010000064">
    <property type="protein sequence ID" value="CAK7226214.1"/>
    <property type="molecule type" value="Genomic_DNA"/>
</dbReference>
<evidence type="ECO:0000256" key="3">
    <source>
        <dbReference type="ARBA" id="ARBA00005336"/>
    </source>
</evidence>
<name>A0ABP0C4J0_9PEZI</name>
<dbReference type="InterPro" id="IPR017853">
    <property type="entry name" value="GH"/>
</dbReference>
<dbReference type="InterPro" id="IPR036881">
    <property type="entry name" value="Glyco_hydro_3_C_sf"/>
</dbReference>
<dbReference type="InterPro" id="IPR036962">
    <property type="entry name" value="Glyco_hydro_3_N_sf"/>
</dbReference>
<keyword evidence="8" id="KW-0326">Glycosidase</keyword>
<evidence type="ECO:0000256" key="5">
    <source>
        <dbReference type="ARBA" id="ARBA00022801"/>
    </source>
</evidence>
<comment type="pathway">
    <text evidence="2">Glycan metabolism; cellulose degradation.</text>
</comment>
<dbReference type="SUPFAM" id="SSF52279">
    <property type="entry name" value="Beta-D-glucan exohydrolase, C-terminal domain"/>
    <property type="match status" value="1"/>
</dbReference>
<feature type="domain" description="PA14" evidence="10">
    <location>
        <begin position="410"/>
        <end position="564"/>
    </location>
</feature>
<evidence type="ECO:0000256" key="7">
    <source>
        <dbReference type="ARBA" id="ARBA00023277"/>
    </source>
</evidence>
<comment type="catalytic activity">
    <reaction evidence="1">
        <text>Hydrolysis of terminal, non-reducing beta-D-glucosyl residues with release of beta-D-glucose.</text>
        <dbReference type="EC" id="3.2.1.21"/>
    </reaction>
</comment>
<comment type="similarity">
    <text evidence="3">Belongs to the glycosyl hydrolase 3 family.</text>
</comment>
<comment type="caution">
    <text evidence="11">The sequence shown here is derived from an EMBL/GenBank/DDBJ whole genome shotgun (WGS) entry which is preliminary data.</text>
</comment>
<dbReference type="Pfam" id="PF01915">
    <property type="entry name" value="Glyco_hydro_3_C"/>
    <property type="match status" value="1"/>
</dbReference>
<dbReference type="InterPro" id="IPR011658">
    <property type="entry name" value="PA14_dom"/>
</dbReference>
<keyword evidence="9" id="KW-0624">Polysaccharide degradation</keyword>
<keyword evidence="12" id="KW-1185">Reference proteome</keyword>
<dbReference type="InterPro" id="IPR026891">
    <property type="entry name" value="Fn3-like"/>
</dbReference>
<keyword evidence="6" id="KW-0325">Glycoprotein</keyword>
<gene>
    <name evidence="11" type="ORF">SEUCBS140593_006165</name>
</gene>
<dbReference type="InterPro" id="IPR013783">
    <property type="entry name" value="Ig-like_fold"/>
</dbReference>
<dbReference type="PRINTS" id="PR00133">
    <property type="entry name" value="GLHYDRLASE3"/>
</dbReference>
<dbReference type="PANTHER" id="PTHR42715:SF3">
    <property type="entry name" value="BETA-GLUCOSIDASE B-RELATED"/>
    <property type="match status" value="1"/>
</dbReference>
<dbReference type="InterPro" id="IPR001764">
    <property type="entry name" value="Glyco_hydro_3_N"/>
</dbReference>
<reference evidence="11 12" key="1">
    <citation type="submission" date="2024-01" db="EMBL/GenBank/DDBJ databases">
        <authorList>
            <person name="Allen C."/>
            <person name="Tagirdzhanova G."/>
        </authorList>
    </citation>
    <scope>NUCLEOTIDE SEQUENCE [LARGE SCALE GENOMIC DNA]</scope>
</reference>
<evidence type="ECO:0000256" key="9">
    <source>
        <dbReference type="ARBA" id="ARBA00023326"/>
    </source>
</evidence>
<dbReference type="EC" id="3.2.1.21" evidence="4"/>
<dbReference type="Gene3D" id="2.60.120.260">
    <property type="entry name" value="Galactose-binding domain-like"/>
    <property type="match status" value="1"/>
</dbReference>
<dbReference type="Pfam" id="PF07691">
    <property type="entry name" value="PA14"/>
    <property type="match status" value="1"/>
</dbReference>
<dbReference type="Gene3D" id="2.60.40.10">
    <property type="entry name" value="Immunoglobulins"/>
    <property type="match status" value="1"/>
</dbReference>
<protein>
    <recommendedName>
        <fullName evidence="4">beta-glucosidase</fullName>
        <ecNumber evidence="4">3.2.1.21</ecNumber>
    </recommendedName>
</protein>
<organism evidence="11 12">
    <name type="scientific">Sporothrix eucalyptigena</name>
    <dbReference type="NCBI Taxonomy" id="1812306"/>
    <lineage>
        <taxon>Eukaryota</taxon>
        <taxon>Fungi</taxon>
        <taxon>Dikarya</taxon>
        <taxon>Ascomycota</taxon>
        <taxon>Pezizomycotina</taxon>
        <taxon>Sordariomycetes</taxon>
        <taxon>Sordariomycetidae</taxon>
        <taxon>Ophiostomatales</taxon>
        <taxon>Ophiostomataceae</taxon>
        <taxon>Sporothrix</taxon>
    </lineage>
</organism>
<keyword evidence="5" id="KW-0378">Hydrolase</keyword>
<dbReference type="PROSITE" id="PS51820">
    <property type="entry name" value="PA14"/>
    <property type="match status" value="1"/>
</dbReference>
<evidence type="ECO:0000256" key="4">
    <source>
        <dbReference type="ARBA" id="ARBA00012744"/>
    </source>
</evidence>
<evidence type="ECO:0000313" key="12">
    <source>
        <dbReference type="Proteomes" id="UP001642482"/>
    </source>
</evidence>
<accession>A0ABP0C4J0</accession>
<dbReference type="Gene3D" id="3.40.50.1700">
    <property type="entry name" value="Glycoside hydrolase family 3 C-terminal domain"/>
    <property type="match status" value="1"/>
</dbReference>
<evidence type="ECO:0000259" key="10">
    <source>
        <dbReference type="PROSITE" id="PS51820"/>
    </source>
</evidence>
<proteinExistence type="inferred from homology"/>
<evidence type="ECO:0000256" key="2">
    <source>
        <dbReference type="ARBA" id="ARBA00004987"/>
    </source>
</evidence>
<sequence length="858" mass="93347">MTVAYKPPTPVDVEHLIQELTVDEKILLLAGKNFWETWNIDRLTIPSLKVSDGPNGVRGKEMFDGPTAACFPACVSLAATFNLGLAKKIGNALAEEAETKGAHVLLCPTVCGHRSPLGGRNFEAFSEDPLLTGLLATEYVKGLQESGIGATIKHFAANEQETLRLSVMQTVAERPLREIYLRPFEIVVKKAAPWACMTSYARVNGSGTDSSTKLLQDILRGQWGFQGLIMSDWGSTTTSVDSVNAGLDLEMPGPAVWRTPEIVRKAFDDGRINLKTLNARARAVLNLLVKASRFDDVRTEPVKETAVDRPEHRELIREAGGEGIVLLKNDGVLPLQADLFQSIAIVGPLAKYPTAHGGGSATLNCHYRTSLFDAVTARFPHKNVMYAKGAHVYKIFPELEGGADNCRTKTGQPGWLAEYFHSSDRSGEPFYTNVFPRSSFMTVLDPPSQGHKSVQFSSTYLPKDSGLHYVGFSSLAPAKLFINGELAFDQTEPFMPASDLLMLFNDEPHFRYTFEAGKSYEMVVNLVAPTEPSDEIHILDFQSGIHLGLVSQAEMEADVVGDAVALAKQADLTIVCVGKTEKWETEHADMKSMALPANGSQDRLVAEIAALEGVQTIVVNSTGGPVCTPWINEVDALVQAWYGGQESGNAVLDVLLGDVNPSGRLPMSWPKAMEHCAWFGHFGLDSMVTKAVEYVEGVNVGYRHFDQMWGTEKEVRFPFGYGLSYTTFTIEPVGVEGSLSPESAPGASIAVTVKVTNTGTRQGKAVAQVYICPPISSTTARPPKALVGWAKIHLQPGETQETTVSFERDSLAFWDDAMDCWTVEQGMHDVLVGTSSDPKDLTKTTVGVNIDEAFTFAA</sequence>
<dbReference type="Pfam" id="PF00933">
    <property type="entry name" value="Glyco_hydro_3"/>
    <property type="match status" value="1"/>
</dbReference>
<dbReference type="InterPro" id="IPR002772">
    <property type="entry name" value="Glyco_hydro_3_C"/>
</dbReference>
<dbReference type="InterPro" id="IPR050288">
    <property type="entry name" value="Cellulose_deg_GH3"/>
</dbReference>
<dbReference type="PANTHER" id="PTHR42715">
    <property type="entry name" value="BETA-GLUCOSIDASE"/>
    <property type="match status" value="1"/>
</dbReference>
<dbReference type="SMART" id="SM01217">
    <property type="entry name" value="Fn3_like"/>
    <property type="match status" value="1"/>
</dbReference>
<evidence type="ECO:0000313" key="11">
    <source>
        <dbReference type="EMBL" id="CAK7226214.1"/>
    </source>
</evidence>